<dbReference type="PANTHER" id="PTHR11003:SF264">
    <property type="entry name" value="POTASSIUM CHANNEL SUBFAMILY K MEMBER 13-LIKE"/>
    <property type="match status" value="1"/>
</dbReference>
<gene>
    <name evidence="24" type="ORF">E1301_Tti015697</name>
</gene>
<dbReference type="FunFam" id="1.10.238.10:FF:000527">
    <property type="entry name" value="Calmodulin-3"/>
    <property type="match status" value="1"/>
</dbReference>
<dbReference type="InterPro" id="IPR002048">
    <property type="entry name" value="EF_hand_dom"/>
</dbReference>
<dbReference type="InterPro" id="IPR005410">
    <property type="entry name" value="2pore_dom_K_chnl_THIK"/>
</dbReference>
<keyword evidence="19 24" id="KW-0407">Ion channel</keyword>
<accession>A0A5A9MZM3</accession>
<evidence type="ECO:0000256" key="20">
    <source>
        <dbReference type="ARBA" id="ARBA00034430"/>
    </source>
</evidence>
<feature type="transmembrane region" description="Helical" evidence="22">
    <location>
        <begin position="169"/>
        <end position="191"/>
    </location>
</feature>
<evidence type="ECO:0000256" key="9">
    <source>
        <dbReference type="ARBA" id="ARBA00022692"/>
    </source>
</evidence>
<comment type="similarity">
    <text evidence="2">Belongs to the two pore domain potassium channel (TC 1.A.1.8) family.</text>
</comment>
<keyword evidence="9 22" id="KW-0812">Transmembrane</keyword>
<dbReference type="PROSITE" id="PS00018">
    <property type="entry name" value="EF_HAND_1"/>
    <property type="match status" value="1"/>
</dbReference>
<dbReference type="SUPFAM" id="SSF47473">
    <property type="entry name" value="EF-hand"/>
    <property type="match status" value="1"/>
</dbReference>
<comment type="catalytic activity">
    <reaction evidence="20">
        <text>K(+)(in) = K(+)(out)</text>
        <dbReference type="Rhea" id="RHEA:29463"/>
        <dbReference type="ChEBI" id="CHEBI:29103"/>
    </reaction>
</comment>
<dbReference type="GO" id="GO:0005886">
    <property type="term" value="C:plasma membrane"/>
    <property type="evidence" value="ECO:0007669"/>
    <property type="project" value="UniProtKB-SubCell"/>
</dbReference>
<evidence type="ECO:0000256" key="17">
    <source>
        <dbReference type="ARBA" id="ARBA00023065"/>
    </source>
</evidence>
<evidence type="ECO:0000313" key="25">
    <source>
        <dbReference type="Proteomes" id="UP000324632"/>
    </source>
</evidence>
<dbReference type="EMBL" id="SOYY01000025">
    <property type="protein sequence ID" value="KAA0702348.1"/>
    <property type="molecule type" value="Genomic_DNA"/>
</dbReference>
<dbReference type="PRINTS" id="PR01333">
    <property type="entry name" value="2POREKCHANEL"/>
</dbReference>
<dbReference type="InterPro" id="IPR003280">
    <property type="entry name" value="2pore_dom_K_chnl"/>
</dbReference>
<evidence type="ECO:0000256" key="7">
    <source>
        <dbReference type="ARBA" id="ARBA00022481"/>
    </source>
</evidence>
<dbReference type="Gene3D" id="1.10.287.70">
    <property type="match status" value="1"/>
</dbReference>
<evidence type="ECO:0000256" key="1">
    <source>
        <dbReference type="ARBA" id="ARBA00004651"/>
    </source>
</evidence>
<proteinExistence type="inferred from homology"/>
<reference evidence="24 25" key="1">
    <citation type="journal article" date="2019" name="Mol. Ecol. Resour.">
        <title>Chromosome-level genome assembly of Triplophysa tibetana, a fish adapted to the harsh high-altitude environment of the Tibetan Plateau.</title>
        <authorList>
            <person name="Yang X."/>
            <person name="Liu H."/>
            <person name="Ma Z."/>
            <person name="Zou Y."/>
            <person name="Zou M."/>
            <person name="Mao Y."/>
            <person name="Li X."/>
            <person name="Wang H."/>
            <person name="Chen T."/>
            <person name="Wang W."/>
            <person name="Yang R."/>
        </authorList>
    </citation>
    <scope>NUCLEOTIDE SEQUENCE [LARGE SCALE GENOMIC DNA]</scope>
    <source>
        <strain evidence="24">TTIB1903HZAU</strain>
        <tissue evidence="24">Muscle</tissue>
    </source>
</reference>
<evidence type="ECO:0000256" key="18">
    <source>
        <dbReference type="ARBA" id="ARBA00023136"/>
    </source>
</evidence>
<evidence type="ECO:0000256" key="3">
    <source>
        <dbReference type="ARBA" id="ARBA00009763"/>
    </source>
</evidence>
<dbReference type="InterPro" id="IPR011992">
    <property type="entry name" value="EF-hand-dom_pair"/>
</dbReference>
<evidence type="ECO:0000256" key="16">
    <source>
        <dbReference type="ARBA" id="ARBA00022989"/>
    </source>
</evidence>
<evidence type="ECO:0000256" key="11">
    <source>
        <dbReference type="ARBA" id="ARBA00022737"/>
    </source>
</evidence>
<comment type="subcellular location">
    <subcellularLocation>
        <location evidence="1">Cell membrane</location>
        <topology evidence="1">Multi-pass membrane protein</topology>
    </subcellularLocation>
</comment>
<sequence length="510" mass="57356">MTRILLLWLVIVLYTLFGAGVFSALERPSELEAHCKWNRQLAEFIRDHQIPAEELHQLLGNYEVAVATGIRMEPRRPRWDFSGAFYFVATVVSTIGFGMAAPATLNGKIFLIFYGVIGCATTILFFNLFLEHMITLITVLTRWCRKQRRLKTHPNTEPRDGQENWKPSVYYVTLILAAVSFLVSCGASGLYSAMEDWPYLESMYFCFVAFSTMGFGDMVSVQRACYEARWVYQIANSLIIILGVSCTYSFFNVASIIIRQMLNWILAKLFGLRCCSAESEQGGADQFCCCSVAGLKVSKTANRQMKYHWQPHVTSHGVKNSLSSVCMCTSAGVDTVCDSRTWGKVDGRSVFGDGSLREGSDDGAFSLVSITSDHNSLLHKADQLTEEQIAELGTVMRSLGQNPTEAELQDMINEVDADGNGTIDFPEFLTMMARKMKDTDSEEEIREAFRVFDKVRKRHCTAAATNMKLEDPVNRVVDVLQILLTCAVFIEKLYRVCPDDDRKVKDLPIL</sequence>
<keyword evidence="7" id="KW-0488">Methylation</keyword>
<dbReference type="PROSITE" id="PS50222">
    <property type="entry name" value="EF_HAND_2"/>
    <property type="match status" value="1"/>
</dbReference>
<keyword evidence="15" id="KW-0630">Potassium</keyword>
<dbReference type="InterPro" id="IPR013099">
    <property type="entry name" value="K_chnl_dom"/>
</dbReference>
<keyword evidence="13" id="KW-0106">Calcium</keyword>
<evidence type="ECO:0000256" key="14">
    <source>
        <dbReference type="ARBA" id="ARBA00022882"/>
    </source>
</evidence>
<evidence type="ECO:0000256" key="21">
    <source>
        <dbReference type="ARBA" id="ARBA00037485"/>
    </source>
</evidence>
<feature type="transmembrane region" description="Helical" evidence="22">
    <location>
        <begin position="84"/>
        <end position="105"/>
    </location>
</feature>
<dbReference type="InterPro" id="IPR018247">
    <property type="entry name" value="EF_Hand_1_Ca_BS"/>
</dbReference>
<name>A0A5A9MZM3_9TELE</name>
<keyword evidence="11" id="KW-0677">Repeat</keyword>
<dbReference type="SMART" id="SM00054">
    <property type="entry name" value="EFh"/>
    <property type="match status" value="1"/>
</dbReference>
<protein>
    <recommendedName>
        <fullName evidence="4">Calmodulin</fullName>
    </recommendedName>
</protein>
<evidence type="ECO:0000256" key="15">
    <source>
        <dbReference type="ARBA" id="ARBA00022958"/>
    </source>
</evidence>
<dbReference type="GO" id="GO:0005509">
    <property type="term" value="F:calcium ion binding"/>
    <property type="evidence" value="ECO:0007669"/>
    <property type="project" value="InterPro"/>
</dbReference>
<feature type="transmembrane region" description="Helical" evidence="22">
    <location>
        <begin position="111"/>
        <end position="141"/>
    </location>
</feature>
<dbReference type="GO" id="GO:0022841">
    <property type="term" value="F:potassium ion leak channel activity"/>
    <property type="evidence" value="ECO:0007669"/>
    <property type="project" value="TreeGrafter"/>
</dbReference>
<dbReference type="CDD" id="cd00051">
    <property type="entry name" value="EFh"/>
    <property type="match status" value="1"/>
</dbReference>
<organism evidence="24 25">
    <name type="scientific">Triplophysa tibetana</name>
    <dbReference type="NCBI Taxonomy" id="1572043"/>
    <lineage>
        <taxon>Eukaryota</taxon>
        <taxon>Metazoa</taxon>
        <taxon>Chordata</taxon>
        <taxon>Craniata</taxon>
        <taxon>Vertebrata</taxon>
        <taxon>Euteleostomi</taxon>
        <taxon>Actinopterygii</taxon>
        <taxon>Neopterygii</taxon>
        <taxon>Teleostei</taxon>
        <taxon>Ostariophysi</taxon>
        <taxon>Cypriniformes</taxon>
        <taxon>Nemacheilidae</taxon>
        <taxon>Triplophysa</taxon>
    </lineage>
</organism>
<keyword evidence="18 22" id="KW-0472">Membrane</keyword>
<dbReference type="Pfam" id="PF07885">
    <property type="entry name" value="Ion_trans_2"/>
    <property type="match status" value="2"/>
</dbReference>
<dbReference type="PRINTS" id="PR01588">
    <property type="entry name" value="THIKCHANNEL"/>
</dbReference>
<evidence type="ECO:0000256" key="19">
    <source>
        <dbReference type="ARBA" id="ARBA00023303"/>
    </source>
</evidence>
<evidence type="ECO:0000256" key="6">
    <source>
        <dbReference type="ARBA" id="ARBA00022475"/>
    </source>
</evidence>
<dbReference type="PANTHER" id="PTHR11003">
    <property type="entry name" value="POTASSIUM CHANNEL, SUBFAMILY K"/>
    <property type="match status" value="1"/>
</dbReference>
<dbReference type="Proteomes" id="UP000324632">
    <property type="component" value="Chromosome 25"/>
</dbReference>
<evidence type="ECO:0000313" key="24">
    <source>
        <dbReference type="EMBL" id="KAA0702348.1"/>
    </source>
</evidence>
<evidence type="ECO:0000256" key="10">
    <source>
        <dbReference type="ARBA" id="ARBA00022723"/>
    </source>
</evidence>
<evidence type="ECO:0000256" key="2">
    <source>
        <dbReference type="ARBA" id="ARBA00006666"/>
    </source>
</evidence>
<comment type="similarity">
    <text evidence="3">Belongs to the calmodulin family.</text>
</comment>
<dbReference type="Pfam" id="PF13499">
    <property type="entry name" value="EF-hand_7"/>
    <property type="match status" value="1"/>
</dbReference>
<keyword evidence="6" id="KW-1003">Cell membrane</keyword>
<keyword evidence="5" id="KW-0813">Transport</keyword>
<dbReference type="GO" id="GO:0015271">
    <property type="term" value="F:outward rectifier potassium channel activity"/>
    <property type="evidence" value="ECO:0007669"/>
    <property type="project" value="TreeGrafter"/>
</dbReference>
<feature type="transmembrane region" description="Helical" evidence="22">
    <location>
        <begin position="197"/>
        <end position="218"/>
    </location>
</feature>
<dbReference type="GO" id="GO:0030322">
    <property type="term" value="P:stabilization of membrane potential"/>
    <property type="evidence" value="ECO:0007669"/>
    <property type="project" value="TreeGrafter"/>
</dbReference>
<keyword evidence="12" id="KW-0631">Potassium channel</keyword>
<feature type="transmembrane region" description="Helical" evidence="22">
    <location>
        <begin position="230"/>
        <end position="251"/>
    </location>
</feature>
<feature type="domain" description="EF-hand" evidence="23">
    <location>
        <begin position="403"/>
        <end position="438"/>
    </location>
</feature>
<dbReference type="SUPFAM" id="SSF81324">
    <property type="entry name" value="Voltage-gated potassium channels"/>
    <property type="match status" value="2"/>
</dbReference>
<keyword evidence="17" id="KW-0406">Ion transport</keyword>
<keyword evidence="16 22" id="KW-1133">Transmembrane helix</keyword>
<comment type="function">
    <text evidence="21">Calmodulin acts as part of a calcium signal transduction pathway by mediating the control of a large number of enzymes, ion channels, aquaporins and other proteins through calcium-binding. Calcium-binding is required for the activation of calmodulin. Among the enzymes to be stimulated by the calmodulin-calcium complex are a number of protein kinases, such as myosin light-chain kinases and calmodulin-dependent protein kinase type II (CaMK2), and phosphatases.</text>
</comment>
<feature type="transmembrane region" description="Helical" evidence="22">
    <location>
        <begin position="6"/>
        <end position="25"/>
    </location>
</feature>
<keyword evidence="8" id="KW-0633">Potassium transport</keyword>
<keyword evidence="14" id="KW-0851">Voltage-gated channel</keyword>
<dbReference type="AlphaFoldDB" id="A0A5A9MZM3"/>
<dbReference type="GO" id="GO:0005737">
    <property type="term" value="C:cytoplasm"/>
    <property type="evidence" value="ECO:0007669"/>
    <property type="project" value="UniProtKB-ARBA"/>
</dbReference>
<keyword evidence="25" id="KW-1185">Reference proteome</keyword>
<evidence type="ECO:0000256" key="22">
    <source>
        <dbReference type="SAM" id="Phobius"/>
    </source>
</evidence>
<keyword evidence="10" id="KW-0479">Metal-binding</keyword>
<comment type="caution">
    <text evidence="24">The sequence shown here is derived from an EMBL/GenBank/DDBJ whole genome shotgun (WGS) entry which is preliminary data.</text>
</comment>
<evidence type="ECO:0000259" key="23">
    <source>
        <dbReference type="PROSITE" id="PS50222"/>
    </source>
</evidence>
<evidence type="ECO:0000256" key="4">
    <source>
        <dbReference type="ARBA" id="ARBA00020786"/>
    </source>
</evidence>
<evidence type="ECO:0000256" key="12">
    <source>
        <dbReference type="ARBA" id="ARBA00022826"/>
    </source>
</evidence>
<evidence type="ECO:0000256" key="13">
    <source>
        <dbReference type="ARBA" id="ARBA00022837"/>
    </source>
</evidence>
<dbReference type="Gene3D" id="1.10.238.10">
    <property type="entry name" value="EF-hand"/>
    <property type="match status" value="2"/>
</dbReference>
<dbReference type="GO" id="GO:0034702">
    <property type="term" value="C:monoatomic ion channel complex"/>
    <property type="evidence" value="ECO:0007669"/>
    <property type="project" value="UniProtKB-KW"/>
</dbReference>
<evidence type="ECO:0000256" key="8">
    <source>
        <dbReference type="ARBA" id="ARBA00022538"/>
    </source>
</evidence>
<evidence type="ECO:0000256" key="5">
    <source>
        <dbReference type="ARBA" id="ARBA00022448"/>
    </source>
</evidence>